<accession>A0A933GMK5</accession>
<evidence type="ECO:0000256" key="2">
    <source>
        <dbReference type="ARBA" id="ARBA00023004"/>
    </source>
</evidence>
<organism evidence="5 6">
    <name type="scientific">Tectimicrobiota bacterium</name>
    <dbReference type="NCBI Taxonomy" id="2528274"/>
    <lineage>
        <taxon>Bacteria</taxon>
        <taxon>Pseudomonadati</taxon>
        <taxon>Nitrospinota/Tectimicrobiota group</taxon>
        <taxon>Candidatus Tectimicrobiota</taxon>
    </lineage>
</organism>
<dbReference type="Gene3D" id="3.30.70.20">
    <property type="match status" value="1"/>
</dbReference>
<dbReference type="AlphaFoldDB" id="A0A933GMK5"/>
<dbReference type="GO" id="GO:0046872">
    <property type="term" value="F:metal ion binding"/>
    <property type="evidence" value="ECO:0007669"/>
    <property type="project" value="UniProtKB-KW"/>
</dbReference>
<comment type="caution">
    <text evidence="5">The sequence shown here is derived from an EMBL/GenBank/DDBJ whole genome shotgun (WGS) entry which is preliminary data.</text>
</comment>
<keyword evidence="1" id="KW-0479">Metal-binding</keyword>
<dbReference type="InterPro" id="IPR017900">
    <property type="entry name" value="4Fe4S_Fe_S_CS"/>
</dbReference>
<sequence length="372" mass="42394">MSDKKSYSGFIKHMQSWVIGLPESERLMPLLETRLSPEEAEFLADFPFLPTAREQLAEKFGTSIEHLTAKLDPLAKRGIIFRHESKDTIRYALNDSVFIFYRSPFWEGKRDGETQKLASLANQYFYHDLGSEFRSYPTLGLRAIPVENSIKDERQVIPHEDLVKVLEQQDYFCTSNCPCRQRKNVDPNAPTCKHETFNCLHFGRLARYMVKNGMGKEISREETMEILRAAAEAGLVHGISNTREGMDTICNCCSCCCLFIEPLKQPQVRKGLQPSNYLIEIDAETCKGCGLCVKRCPMQALELVNKVSTLKPELCIGCGVCAYKCPTQSLGLVHRAKEQDFPLNFREAAVRMAQERDRDPFAEDRSQRKATK</sequence>
<evidence type="ECO:0000256" key="1">
    <source>
        <dbReference type="ARBA" id="ARBA00022723"/>
    </source>
</evidence>
<reference evidence="5" key="1">
    <citation type="submission" date="2020-07" db="EMBL/GenBank/DDBJ databases">
        <title>Huge and variable diversity of episymbiotic CPR bacteria and DPANN archaea in groundwater ecosystems.</title>
        <authorList>
            <person name="He C.Y."/>
            <person name="Keren R."/>
            <person name="Whittaker M."/>
            <person name="Farag I.F."/>
            <person name="Doudna J."/>
            <person name="Cate J.H.D."/>
            <person name="Banfield J.F."/>
        </authorList>
    </citation>
    <scope>NUCLEOTIDE SEQUENCE</scope>
    <source>
        <strain evidence="5">NC_groundwater_1482_Ag_S-0.65um_47_24</strain>
    </source>
</reference>
<dbReference type="EMBL" id="JACQWF010000329">
    <property type="protein sequence ID" value="MBI4596186.1"/>
    <property type="molecule type" value="Genomic_DNA"/>
</dbReference>
<dbReference type="InterPro" id="IPR017896">
    <property type="entry name" value="4Fe4S_Fe-S-bd"/>
</dbReference>
<keyword evidence="2" id="KW-0408">Iron</keyword>
<gene>
    <name evidence="5" type="ORF">HY730_07410</name>
</gene>
<protein>
    <submittedName>
        <fullName evidence="5">4Fe-4S binding protein</fullName>
    </submittedName>
</protein>
<evidence type="ECO:0000256" key="3">
    <source>
        <dbReference type="ARBA" id="ARBA00023014"/>
    </source>
</evidence>
<keyword evidence="3" id="KW-0411">Iron-sulfur</keyword>
<dbReference type="PROSITE" id="PS00198">
    <property type="entry name" value="4FE4S_FER_1"/>
    <property type="match status" value="2"/>
</dbReference>
<dbReference type="GO" id="GO:0051536">
    <property type="term" value="F:iron-sulfur cluster binding"/>
    <property type="evidence" value="ECO:0007669"/>
    <property type="project" value="UniProtKB-KW"/>
</dbReference>
<feature type="domain" description="4Fe-4S ferredoxin-type" evidence="4">
    <location>
        <begin position="309"/>
        <end position="335"/>
    </location>
</feature>
<feature type="domain" description="4Fe-4S ferredoxin-type" evidence="4">
    <location>
        <begin position="277"/>
        <end position="306"/>
    </location>
</feature>
<dbReference type="SUPFAM" id="SSF54862">
    <property type="entry name" value="4Fe-4S ferredoxins"/>
    <property type="match status" value="1"/>
</dbReference>
<name>A0A933GMK5_UNCTE</name>
<dbReference type="Pfam" id="PF13237">
    <property type="entry name" value="Fer4_10"/>
    <property type="match status" value="1"/>
</dbReference>
<evidence type="ECO:0000313" key="5">
    <source>
        <dbReference type="EMBL" id="MBI4596186.1"/>
    </source>
</evidence>
<evidence type="ECO:0000259" key="4">
    <source>
        <dbReference type="PROSITE" id="PS51379"/>
    </source>
</evidence>
<dbReference type="Proteomes" id="UP000772181">
    <property type="component" value="Unassembled WGS sequence"/>
</dbReference>
<dbReference type="PROSITE" id="PS51379">
    <property type="entry name" value="4FE4S_FER_2"/>
    <property type="match status" value="2"/>
</dbReference>
<evidence type="ECO:0000313" key="6">
    <source>
        <dbReference type="Proteomes" id="UP000772181"/>
    </source>
</evidence>
<proteinExistence type="predicted"/>